<comment type="caution">
    <text evidence="8">The sequence shown here is derived from an EMBL/GenBank/DDBJ whole genome shotgun (WGS) entry which is preliminary data.</text>
</comment>
<reference evidence="9" key="1">
    <citation type="journal article" date="2019" name="Nat. Commun.">
        <title>Expansion of phycobilisome linker gene families in mesophilic red algae.</title>
        <authorList>
            <person name="Lee J."/>
            <person name="Kim D."/>
            <person name="Bhattacharya D."/>
            <person name="Yoon H.S."/>
        </authorList>
    </citation>
    <scope>NUCLEOTIDE SEQUENCE [LARGE SCALE GENOMIC DNA]</scope>
    <source>
        <strain evidence="9">CCMP 1328</strain>
    </source>
</reference>
<organism evidence="8 9">
    <name type="scientific">Porphyridium purpureum</name>
    <name type="common">Red alga</name>
    <name type="synonym">Porphyridium cruentum</name>
    <dbReference type="NCBI Taxonomy" id="35688"/>
    <lineage>
        <taxon>Eukaryota</taxon>
        <taxon>Rhodophyta</taxon>
        <taxon>Bangiophyceae</taxon>
        <taxon>Porphyridiales</taxon>
        <taxon>Porphyridiaceae</taxon>
        <taxon>Porphyridium</taxon>
    </lineage>
</organism>
<gene>
    <name evidence="8" type="ORF">FVE85_2305</name>
</gene>
<dbReference type="SUPFAM" id="SSF56235">
    <property type="entry name" value="N-terminal nucleophile aminohydrolases (Ntn hydrolases)"/>
    <property type="match status" value="1"/>
</dbReference>
<keyword evidence="2 6" id="KW-0963">Cytoplasm</keyword>
<dbReference type="Proteomes" id="UP000324585">
    <property type="component" value="Unassembled WGS sequence"/>
</dbReference>
<protein>
    <recommendedName>
        <fullName evidence="6">Proteasome subunit alpha type</fullName>
    </recommendedName>
</protein>
<comment type="subcellular location">
    <subcellularLocation>
        <location evidence="6">Cytoplasm</location>
    </subcellularLocation>
    <subcellularLocation>
        <location evidence="6">Nucleus</location>
    </subcellularLocation>
</comment>
<dbReference type="InterPro" id="IPR023332">
    <property type="entry name" value="Proteasome_alpha-type"/>
</dbReference>
<dbReference type="OMA" id="RVSMYMH"/>
<evidence type="ECO:0000259" key="7">
    <source>
        <dbReference type="PROSITE" id="PS00388"/>
    </source>
</evidence>
<dbReference type="GO" id="GO:0019773">
    <property type="term" value="C:proteasome core complex, alpha-subunit complex"/>
    <property type="evidence" value="ECO:0007669"/>
    <property type="project" value="UniProtKB-UniRule"/>
</dbReference>
<evidence type="ECO:0000256" key="4">
    <source>
        <dbReference type="ARBA" id="ARBA00023242"/>
    </source>
</evidence>
<evidence type="ECO:0000256" key="5">
    <source>
        <dbReference type="PROSITE-ProRule" id="PRU00808"/>
    </source>
</evidence>
<dbReference type="InterPro" id="IPR001353">
    <property type="entry name" value="Proteasome_sua/b"/>
</dbReference>
<evidence type="ECO:0000256" key="1">
    <source>
        <dbReference type="ARBA" id="ARBA00002000"/>
    </source>
</evidence>
<name>A0A5J4YYU5_PORPP</name>
<dbReference type="Gene3D" id="3.60.20.10">
    <property type="entry name" value="Glutamine Phosphoribosylpyrophosphate, subunit 1, domain 1"/>
    <property type="match status" value="1"/>
</dbReference>
<evidence type="ECO:0000256" key="6">
    <source>
        <dbReference type="RuleBase" id="RU000551"/>
    </source>
</evidence>
<keyword evidence="4 6" id="KW-0539">Nucleus</keyword>
<dbReference type="GO" id="GO:0005737">
    <property type="term" value="C:cytoplasm"/>
    <property type="evidence" value="ECO:0007669"/>
    <property type="project" value="UniProtKB-SubCell"/>
</dbReference>
<dbReference type="InterPro" id="IPR000426">
    <property type="entry name" value="Proteasome_asu_N"/>
</dbReference>
<comment type="subunit">
    <text evidence="6">The 26S proteasome consists of a 20S proteasome core and two 19S regulatory subunits.</text>
</comment>
<keyword evidence="9" id="KW-1185">Reference proteome</keyword>
<evidence type="ECO:0000256" key="2">
    <source>
        <dbReference type="ARBA" id="ARBA00022490"/>
    </source>
</evidence>
<comment type="function">
    <text evidence="1">The proteasome is a multicatalytic proteinase complex which is characterized by its ability to cleave peptides with Arg, Phe, Tyr, Leu, and Glu adjacent to the leaving group at neutral or slightly basic pH. The proteasome has an ATP-dependent proteolytic activity.</text>
</comment>
<evidence type="ECO:0000256" key="3">
    <source>
        <dbReference type="ARBA" id="ARBA00022942"/>
    </source>
</evidence>
<dbReference type="AlphaFoldDB" id="A0A5J4YYU5"/>
<dbReference type="OrthoDB" id="431557at2759"/>
<dbReference type="FunFam" id="3.60.20.10:FF:000007">
    <property type="entry name" value="Proteasome subunit alpha type"/>
    <property type="match status" value="1"/>
</dbReference>
<dbReference type="PROSITE" id="PS51475">
    <property type="entry name" value="PROTEASOME_ALPHA_2"/>
    <property type="match status" value="1"/>
</dbReference>
<comment type="similarity">
    <text evidence="5 6">Belongs to the peptidase T1A family.</text>
</comment>
<dbReference type="GO" id="GO:0005634">
    <property type="term" value="C:nucleus"/>
    <property type="evidence" value="ECO:0007669"/>
    <property type="project" value="UniProtKB-SubCell"/>
</dbReference>
<dbReference type="CDD" id="cd03751">
    <property type="entry name" value="proteasome_alpha_type_3"/>
    <property type="match status" value="1"/>
</dbReference>
<dbReference type="Pfam" id="PF10584">
    <property type="entry name" value="Proteasome_A_N"/>
    <property type="match status" value="1"/>
</dbReference>
<evidence type="ECO:0000313" key="9">
    <source>
        <dbReference type="Proteomes" id="UP000324585"/>
    </source>
</evidence>
<feature type="domain" description="Proteasome alpha-type subunits" evidence="7">
    <location>
        <begin position="8"/>
        <end position="30"/>
    </location>
</feature>
<dbReference type="SMART" id="SM00948">
    <property type="entry name" value="Proteasome_A_N"/>
    <property type="match status" value="1"/>
</dbReference>
<dbReference type="InterPro" id="IPR029055">
    <property type="entry name" value="Ntn_hydrolases_N"/>
</dbReference>
<dbReference type="EMBL" id="VRMN01000003">
    <property type="protein sequence ID" value="KAA8496150.1"/>
    <property type="molecule type" value="Genomic_DNA"/>
</dbReference>
<dbReference type="InterPro" id="IPR050115">
    <property type="entry name" value="Proteasome_alpha"/>
</dbReference>
<proteinExistence type="inferred from homology"/>
<dbReference type="PANTHER" id="PTHR11599">
    <property type="entry name" value="PROTEASOME SUBUNIT ALPHA/BETA"/>
    <property type="match status" value="1"/>
</dbReference>
<keyword evidence="3 5" id="KW-0647">Proteasome</keyword>
<evidence type="ECO:0000313" key="8">
    <source>
        <dbReference type="EMBL" id="KAA8496150.1"/>
    </source>
</evidence>
<sequence>MSGIGTGYDLSTTTFSPDGRVFQVEYSSKAVENSGTLVGVRCKDGVVMAIEKIVTSKMMVKGSCRRCHIVDLHAGLSVAGMGADGRVIVDRARQEAAQYRSIYGIEIPGRVLAERIASFVHMYSLYWFVRPFGCAVMFGSYSEEEGPQLYVIEPSGIVYRYFAYALGKGKQIAKTELEKIKFDEITCREAIKELTNIIVGKCRDESRDKAFELEMLWICDESLRKCQLVPSALVDEALELAKAAAESDDEDME</sequence>
<dbReference type="PROSITE" id="PS00388">
    <property type="entry name" value="PROTEASOME_ALPHA_1"/>
    <property type="match status" value="1"/>
</dbReference>
<dbReference type="Pfam" id="PF00227">
    <property type="entry name" value="Proteasome"/>
    <property type="match status" value="1"/>
</dbReference>
<dbReference type="GO" id="GO:0006511">
    <property type="term" value="P:ubiquitin-dependent protein catabolic process"/>
    <property type="evidence" value="ECO:0007669"/>
    <property type="project" value="InterPro"/>
</dbReference>
<accession>A0A5J4YYU5</accession>